<reference evidence="1 2" key="1">
    <citation type="submission" date="2021-06" db="EMBL/GenBank/DDBJ databases">
        <title>Caerostris darwini draft genome.</title>
        <authorList>
            <person name="Kono N."/>
            <person name="Arakawa K."/>
        </authorList>
    </citation>
    <scope>NUCLEOTIDE SEQUENCE [LARGE SCALE GENOMIC DNA]</scope>
</reference>
<dbReference type="EMBL" id="BPLQ01010204">
    <property type="protein sequence ID" value="GIY49109.1"/>
    <property type="molecule type" value="Genomic_DNA"/>
</dbReference>
<proteinExistence type="predicted"/>
<evidence type="ECO:0000313" key="1">
    <source>
        <dbReference type="EMBL" id="GIY49109.1"/>
    </source>
</evidence>
<dbReference type="Proteomes" id="UP001054837">
    <property type="component" value="Unassembled WGS sequence"/>
</dbReference>
<name>A0AAV4TTD1_9ARAC</name>
<comment type="caution">
    <text evidence="1">The sequence shown here is derived from an EMBL/GenBank/DDBJ whole genome shotgun (WGS) entry which is preliminary data.</text>
</comment>
<organism evidence="1 2">
    <name type="scientific">Caerostris darwini</name>
    <dbReference type="NCBI Taxonomy" id="1538125"/>
    <lineage>
        <taxon>Eukaryota</taxon>
        <taxon>Metazoa</taxon>
        <taxon>Ecdysozoa</taxon>
        <taxon>Arthropoda</taxon>
        <taxon>Chelicerata</taxon>
        <taxon>Arachnida</taxon>
        <taxon>Araneae</taxon>
        <taxon>Araneomorphae</taxon>
        <taxon>Entelegynae</taxon>
        <taxon>Araneoidea</taxon>
        <taxon>Araneidae</taxon>
        <taxon>Caerostris</taxon>
    </lineage>
</organism>
<accession>A0AAV4TTD1</accession>
<dbReference type="AlphaFoldDB" id="A0AAV4TTD1"/>
<gene>
    <name evidence="1" type="ORF">CDAR_619481</name>
</gene>
<evidence type="ECO:0000313" key="2">
    <source>
        <dbReference type="Proteomes" id="UP001054837"/>
    </source>
</evidence>
<protein>
    <submittedName>
        <fullName evidence="1">Uncharacterized protein</fullName>
    </submittedName>
</protein>
<keyword evidence="2" id="KW-1185">Reference proteome</keyword>
<sequence length="82" mass="9139">MQDILIPSSAYSSFKHSLKLRFSHYHNHGGVKVPQMSLHKAIAGPKSHFPSKPGKKRDLKAKLFSGRLPSGLLTQRKGMTDK</sequence>